<dbReference type="Proteomes" id="UP001304340">
    <property type="component" value="Chromosome"/>
</dbReference>
<dbReference type="KEGG" id="sbil:SANBI_001142"/>
<evidence type="ECO:0000313" key="2">
    <source>
        <dbReference type="Proteomes" id="UP001304340"/>
    </source>
</evidence>
<evidence type="ECO:0000313" key="1">
    <source>
        <dbReference type="EMBL" id="WPF83461.1"/>
    </source>
</evidence>
<dbReference type="EMBL" id="CP138359">
    <property type="protein sequence ID" value="WPF83461.1"/>
    <property type="molecule type" value="Genomic_DNA"/>
</dbReference>
<name>A0AAF1BZ36_9MICO</name>
<reference evidence="2" key="1">
    <citation type="submission" date="2023-11" db="EMBL/GenBank/DDBJ databases">
        <authorList>
            <person name="Helweg L.P."/>
            <person name="Kiel A."/>
            <person name="Hitz F."/>
            <person name="Ruckert-Reed C."/>
            <person name="Busche T."/>
            <person name="Kaltschmidt B."/>
            <person name="Kaltschmidt C."/>
        </authorList>
    </citation>
    <scope>NUCLEOTIDE SEQUENCE [LARGE SCALE GENOMIC DNA]</scope>
    <source>
        <strain evidence="2">4.1</strain>
    </source>
</reference>
<dbReference type="AlphaFoldDB" id="A0AAF1BZ36"/>
<gene>
    <name evidence="1" type="ORF">SANBI_001142</name>
</gene>
<organism evidence="1 2">
    <name type="scientific">Sanguibacter biliveldensis</name>
    <dbReference type="NCBI Taxonomy" id="3030830"/>
    <lineage>
        <taxon>Bacteria</taxon>
        <taxon>Bacillati</taxon>
        <taxon>Actinomycetota</taxon>
        <taxon>Actinomycetes</taxon>
        <taxon>Micrococcales</taxon>
        <taxon>Sanguibacteraceae</taxon>
        <taxon>Sanguibacter</taxon>
    </lineage>
</organism>
<dbReference type="RefSeq" id="WP_319159765.1">
    <property type="nucleotide sequence ID" value="NZ_CP138359.1"/>
</dbReference>
<sequence length="449" mass="49494">MRGIGLGQYPIGYDRATDELIERSVTMLSDKLDGADDYTTFSAALVDLILTTVRPRGTDAAVDRGPRLGVVASAVRAIENPYSRAIAGTILLDTLSKLDLRLGEVARDVARQVLAAVDQIKPDAIQDENQGRHGDYERVSASTAMFLAFDRAGLADLLSGERDRISEALAALENVPTPFFRGRGGAMLIGAIALLGREDSLASNGTADSILATMDAVDDIGLYPTFPSSMSEGFIKAYPLLTMLSALSTLSDPHRYVFSGTDRLQEATDLMAELEPVERTHMALYYVMALENLGQREAYLPDLNAFVEQVVGLWPDIDPGRDYFLYGISYAYLIQLAYLSGRVDLITDTMINRMLGAFRSLEVTPEGRANRPYPFSYALNVLTELGRGDLLHTPHPDYDGRSPYSWVIERLSDGGREEGGRLYMLDHALISWALRLRAPNRSRETRTPR</sequence>
<protein>
    <submittedName>
        <fullName evidence="1">Uncharacterized protein</fullName>
    </submittedName>
</protein>
<keyword evidence="2" id="KW-1185">Reference proteome</keyword>
<accession>A0AAF1BZ36</accession>
<proteinExistence type="predicted"/>